<dbReference type="InterPro" id="IPR000990">
    <property type="entry name" value="Innexin"/>
</dbReference>
<evidence type="ECO:0000256" key="6">
    <source>
        <dbReference type="ARBA" id="ARBA00022868"/>
    </source>
</evidence>
<feature type="transmembrane region" description="Helical" evidence="12">
    <location>
        <begin position="143"/>
        <end position="161"/>
    </location>
</feature>
<dbReference type="PANTHER" id="PTHR11893:SF36">
    <property type="entry name" value="INNEXIN-5"/>
    <property type="match status" value="1"/>
</dbReference>
<dbReference type="Pfam" id="PF00876">
    <property type="entry name" value="Innexin"/>
    <property type="match status" value="1"/>
</dbReference>
<keyword evidence="5 12" id="KW-0812">Transmembrane</keyword>
<dbReference type="GO" id="GO:0005886">
    <property type="term" value="C:plasma membrane"/>
    <property type="evidence" value="ECO:0007669"/>
    <property type="project" value="UniProtKB-SubCell"/>
</dbReference>
<evidence type="ECO:0000256" key="2">
    <source>
        <dbReference type="ARBA" id="ARBA00004651"/>
    </source>
</evidence>
<keyword evidence="10 12" id="KW-0472">Membrane</keyword>
<dbReference type="AlphaFoldDB" id="A0A0N5ABY8"/>
<comment type="similarity">
    <text evidence="12">Belongs to the pannexin family.</text>
</comment>
<keyword evidence="4" id="KW-1003">Cell membrane</keyword>
<dbReference type="WBParaSite" id="SMUV_0000166401-mRNA-1">
    <property type="protein sequence ID" value="SMUV_0000166401-mRNA-1"/>
    <property type="gene ID" value="SMUV_0000166401"/>
</dbReference>
<keyword evidence="9 12" id="KW-0406">Ion transport</keyword>
<evidence type="ECO:0000256" key="5">
    <source>
        <dbReference type="ARBA" id="ARBA00022692"/>
    </source>
</evidence>
<evidence type="ECO:0000256" key="7">
    <source>
        <dbReference type="ARBA" id="ARBA00022949"/>
    </source>
</evidence>
<feature type="transmembrane region" description="Helical" evidence="12">
    <location>
        <begin position="313"/>
        <end position="337"/>
    </location>
</feature>
<evidence type="ECO:0000313" key="13">
    <source>
        <dbReference type="Proteomes" id="UP000046393"/>
    </source>
</evidence>
<comment type="function">
    <text evidence="12">Structural component of the gap junctions.</text>
</comment>
<protein>
    <recommendedName>
        <fullName evidence="12">Innexin</fullName>
    </recommendedName>
</protein>
<keyword evidence="11 12" id="KW-0407">Ion channel</keyword>
<evidence type="ECO:0000256" key="8">
    <source>
        <dbReference type="ARBA" id="ARBA00022989"/>
    </source>
</evidence>
<dbReference type="Proteomes" id="UP000046393">
    <property type="component" value="Unplaced"/>
</dbReference>
<evidence type="ECO:0000256" key="11">
    <source>
        <dbReference type="ARBA" id="ARBA00023303"/>
    </source>
</evidence>
<dbReference type="GO" id="GO:0034220">
    <property type="term" value="P:monoatomic ion transmembrane transport"/>
    <property type="evidence" value="ECO:0007669"/>
    <property type="project" value="UniProtKB-KW"/>
</dbReference>
<feature type="transmembrane region" description="Helical" evidence="12">
    <location>
        <begin position="114"/>
        <end position="131"/>
    </location>
</feature>
<dbReference type="PROSITE" id="PS51013">
    <property type="entry name" value="PANNEXIN"/>
    <property type="match status" value="1"/>
</dbReference>
<keyword evidence="3 12" id="KW-0813">Transport</keyword>
<dbReference type="PRINTS" id="PR01262">
    <property type="entry name" value="INNEXIN"/>
</dbReference>
<keyword evidence="7" id="KW-0965">Cell junction</keyword>
<comment type="subcellular location">
    <subcellularLocation>
        <location evidence="1">Cell junction</location>
        <location evidence="1">Gap junction</location>
    </subcellularLocation>
    <subcellularLocation>
        <location evidence="2 12">Cell membrane</location>
        <topology evidence="2 12">Multi-pass membrane protein</topology>
    </subcellularLocation>
</comment>
<evidence type="ECO:0000256" key="4">
    <source>
        <dbReference type="ARBA" id="ARBA00022475"/>
    </source>
</evidence>
<reference evidence="14" key="1">
    <citation type="submission" date="2017-02" db="UniProtKB">
        <authorList>
            <consortium name="WormBaseParasite"/>
        </authorList>
    </citation>
    <scope>IDENTIFICATION</scope>
</reference>
<accession>A0A0N5ABY8</accession>
<keyword evidence="8 12" id="KW-1133">Transmembrane helix</keyword>
<proteinExistence type="inferred from homology"/>
<dbReference type="GO" id="GO:0005243">
    <property type="term" value="F:gap junction channel activity"/>
    <property type="evidence" value="ECO:0007669"/>
    <property type="project" value="TreeGrafter"/>
</dbReference>
<feature type="transmembrane region" description="Helical" evidence="12">
    <location>
        <begin position="224"/>
        <end position="247"/>
    </location>
</feature>
<evidence type="ECO:0000256" key="3">
    <source>
        <dbReference type="ARBA" id="ARBA00022448"/>
    </source>
</evidence>
<evidence type="ECO:0000256" key="9">
    <source>
        <dbReference type="ARBA" id="ARBA00023065"/>
    </source>
</evidence>
<name>A0A0N5ABY8_9BILA</name>
<keyword evidence="6" id="KW-0303">Gap junction</keyword>
<evidence type="ECO:0000256" key="1">
    <source>
        <dbReference type="ARBA" id="ARBA00004610"/>
    </source>
</evidence>
<gene>
    <name evidence="12" type="primary">inx</name>
</gene>
<evidence type="ECO:0000313" key="14">
    <source>
        <dbReference type="WBParaSite" id="SMUV_0000166401-mRNA-1"/>
    </source>
</evidence>
<keyword evidence="13" id="KW-1185">Reference proteome</keyword>
<organism evidence="13 14">
    <name type="scientific">Syphacia muris</name>
    <dbReference type="NCBI Taxonomy" id="451379"/>
    <lineage>
        <taxon>Eukaryota</taxon>
        <taxon>Metazoa</taxon>
        <taxon>Ecdysozoa</taxon>
        <taxon>Nematoda</taxon>
        <taxon>Chromadorea</taxon>
        <taxon>Rhabditida</taxon>
        <taxon>Spirurina</taxon>
        <taxon>Oxyuridomorpha</taxon>
        <taxon>Oxyuroidea</taxon>
        <taxon>Oxyuridae</taxon>
        <taxon>Syphacia</taxon>
    </lineage>
</organism>
<sequence length="370" mass="43546">MENCFDVTAIILEFYFELLKSSKFLNNLKPKYDDDVIDRCNYLVTNTILFICALTVAAKQYVGEPLQCWVPAEFKSGWEKYIENYCFVENTYFVRMEDSIPTEDHLRSEKEIHYYQWVPFILMLQAFLFMIPRTVWKTFNWETGTLLTYSMNIFALSQLAYSTRSDGKKRVLNKDANTQPIVNRLNFAIKSNKLQRGYSDDPCVFIKVIGNKARLVAVKSFWRVYVTLVYIGCKMLNLLNICIQFALLNTLLGPEYKLWGFGILNDLIHGRQWNESGHFPRVTYCDINVREIGSVNRKTVQCVLMINMFNEKIFLGIWFWLFILGILTSVNLLYWIFTTTIPQFGRTFIRDSLVSKKVLVFFRRYISLQC</sequence>
<dbReference type="PANTHER" id="PTHR11893">
    <property type="entry name" value="INNEXIN"/>
    <property type="match status" value="1"/>
</dbReference>
<evidence type="ECO:0000256" key="12">
    <source>
        <dbReference type="RuleBase" id="RU010713"/>
    </source>
</evidence>
<dbReference type="GO" id="GO:0005921">
    <property type="term" value="C:gap junction"/>
    <property type="evidence" value="ECO:0007669"/>
    <property type="project" value="UniProtKB-SubCell"/>
</dbReference>
<evidence type="ECO:0000256" key="10">
    <source>
        <dbReference type="ARBA" id="ARBA00023136"/>
    </source>
</evidence>